<keyword evidence="4" id="KW-0949">S-adenosyl-L-methionine</keyword>
<dbReference type="InterPro" id="IPR050320">
    <property type="entry name" value="N5-glutamine_MTase"/>
</dbReference>
<evidence type="ECO:0000256" key="1">
    <source>
        <dbReference type="ARBA" id="ARBA00012771"/>
    </source>
</evidence>
<dbReference type="NCBIfam" id="TIGR03704">
    <property type="entry name" value="PrmC_rel_meth"/>
    <property type="match status" value="1"/>
</dbReference>
<sequence>MAARRGEPRRPAGRGPLSVVERLRAAGVVFAEDEAALLEEAGGDLEALVARRVAGDPLAPLLGWAAFDGLKVPVDPHVFVPRRRTELLARAAAERARQGAVVVDLCCGTGAVGLAVARRVPGVELHAADLDPAAVANARRTLAGVGAAHEGDLLDALPAALRGRVDVLAVNAPYVPTDRIADMPREARDFEPAMALDGGADGLDLHRRVAAAAPAWLAPGGAVLIETGRTQAAWTALLLEGAGLDVAVVADDEVDGTVAIGVLPLRPTG</sequence>
<dbReference type="CDD" id="cd02440">
    <property type="entry name" value="AdoMet_MTases"/>
    <property type="match status" value="1"/>
</dbReference>
<dbReference type="EMBL" id="JBHUEA010000010">
    <property type="protein sequence ID" value="MFD1721488.1"/>
    <property type="molecule type" value="Genomic_DNA"/>
</dbReference>
<evidence type="ECO:0000259" key="6">
    <source>
        <dbReference type="Pfam" id="PF05175"/>
    </source>
</evidence>
<reference evidence="8" key="1">
    <citation type="journal article" date="2019" name="Int. J. Syst. Evol. Microbiol.">
        <title>The Global Catalogue of Microorganisms (GCM) 10K type strain sequencing project: providing services to taxonomists for standard genome sequencing and annotation.</title>
        <authorList>
            <consortium name="The Broad Institute Genomics Platform"/>
            <consortium name="The Broad Institute Genome Sequencing Center for Infectious Disease"/>
            <person name="Wu L."/>
            <person name="Ma J."/>
        </authorList>
    </citation>
    <scope>NUCLEOTIDE SEQUENCE [LARGE SCALE GENOMIC DNA]</scope>
    <source>
        <strain evidence="8">CGMCC 1.12471</strain>
    </source>
</reference>
<gene>
    <name evidence="7" type="ORF">ACFSBI_07995</name>
</gene>
<dbReference type="Gene3D" id="3.40.50.150">
    <property type="entry name" value="Vaccinia Virus protein VP39"/>
    <property type="match status" value="1"/>
</dbReference>
<dbReference type="EC" id="2.1.1.297" evidence="1"/>
<feature type="domain" description="Methyltransferase small" evidence="6">
    <location>
        <begin position="85"/>
        <end position="174"/>
    </location>
</feature>
<name>A0ABW4LD80_9MICO</name>
<dbReference type="Proteomes" id="UP001597347">
    <property type="component" value="Unassembled WGS sequence"/>
</dbReference>
<accession>A0ABW4LD80</accession>
<dbReference type="SUPFAM" id="SSF53335">
    <property type="entry name" value="S-adenosyl-L-methionine-dependent methyltransferases"/>
    <property type="match status" value="1"/>
</dbReference>
<keyword evidence="2" id="KW-0489">Methyltransferase</keyword>
<organism evidence="7 8">
    <name type="scientific">Amnibacterium endophyticum</name>
    <dbReference type="NCBI Taxonomy" id="2109337"/>
    <lineage>
        <taxon>Bacteria</taxon>
        <taxon>Bacillati</taxon>
        <taxon>Actinomycetota</taxon>
        <taxon>Actinomycetes</taxon>
        <taxon>Micrococcales</taxon>
        <taxon>Microbacteriaceae</taxon>
        <taxon>Amnibacterium</taxon>
    </lineage>
</organism>
<dbReference type="InterPro" id="IPR004556">
    <property type="entry name" value="HemK-like"/>
</dbReference>
<evidence type="ECO:0000256" key="5">
    <source>
        <dbReference type="ARBA" id="ARBA00048391"/>
    </source>
</evidence>
<dbReference type="InterPro" id="IPR022446">
    <property type="entry name" value="MeTrfrase_put"/>
</dbReference>
<keyword evidence="3" id="KW-0808">Transferase</keyword>
<protein>
    <recommendedName>
        <fullName evidence="1">peptide chain release factor N(5)-glutamine methyltransferase</fullName>
        <ecNumber evidence="1">2.1.1.297</ecNumber>
    </recommendedName>
</protein>
<dbReference type="PANTHER" id="PTHR18895:SF74">
    <property type="entry name" value="MTRF1L RELEASE FACTOR GLUTAMINE METHYLTRANSFERASE"/>
    <property type="match status" value="1"/>
</dbReference>
<dbReference type="Pfam" id="PF05175">
    <property type="entry name" value="MTS"/>
    <property type="match status" value="1"/>
</dbReference>
<dbReference type="RefSeq" id="WP_377933764.1">
    <property type="nucleotide sequence ID" value="NZ_JBHUEA010000010.1"/>
</dbReference>
<proteinExistence type="predicted"/>
<evidence type="ECO:0000256" key="4">
    <source>
        <dbReference type="ARBA" id="ARBA00022691"/>
    </source>
</evidence>
<comment type="catalytic activity">
    <reaction evidence="5">
        <text>L-glutaminyl-[peptide chain release factor] + S-adenosyl-L-methionine = N(5)-methyl-L-glutaminyl-[peptide chain release factor] + S-adenosyl-L-homocysteine + H(+)</text>
        <dbReference type="Rhea" id="RHEA:42896"/>
        <dbReference type="Rhea" id="RHEA-COMP:10271"/>
        <dbReference type="Rhea" id="RHEA-COMP:10272"/>
        <dbReference type="ChEBI" id="CHEBI:15378"/>
        <dbReference type="ChEBI" id="CHEBI:30011"/>
        <dbReference type="ChEBI" id="CHEBI:57856"/>
        <dbReference type="ChEBI" id="CHEBI:59789"/>
        <dbReference type="ChEBI" id="CHEBI:61891"/>
        <dbReference type="EC" id="2.1.1.297"/>
    </reaction>
</comment>
<evidence type="ECO:0000256" key="3">
    <source>
        <dbReference type="ARBA" id="ARBA00022679"/>
    </source>
</evidence>
<evidence type="ECO:0000313" key="8">
    <source>
        <dbReference type="Proteomes" id="UP001597347"/>
    </source>
</evidence>
<keyword evidence="8" id="KW-1185">Reference proteome</keyword>
<evidence type="ECO:0000313" key="7">
    <source>
        <dbReference type="EMBL" id="MFD1721488.1"/>
    </source>
</evidence>
<dbReference type="PANTHER" id="PTHR18895">
    <property type="entry name" value="HEMK METHYLTRANSFERASE"/>
    <property type="match status" value="1"/>
</dbReference>
<comment type="caution">
    <text evidence="7">The sequence shown here is derived from an EMBL/GenBank/DDBJ whole genome shotgun (WGS) entry which is preliminary data.</text>
</comment>
<dbReference type="NCBIfam" id="TIGR00536">
    <property type="entry name" value="hemK_fam"/>
    <property type="match status" value="1"/>
</dbReference>
<dbReference type="InterPro" id="IPR007848">
    <property type="entry name" value="Small_mtfrase_dom"/>
</dbReference>
<dbReference type="InterPro" id="IPR029063">
    <property type="entry name" value="SAM-dependent_MTases_sf"/>
</dbReference>
<evidence type="ECO:0000256" key="2">
    <source>
        <dbReference type="ARBA" id="ARBA00022603"/>
    </source>
</evidence>